<dbReference type="NCBIfam" id="TIGR04056">
    <property type="entry name" value="OMP_RagA_SusC"/>
    <property type="match status" value="1"/>
</dbReference>
<name>A0AAE3ERN0_9FLAO</name>
<dbReference type="InterPro" id="IPR036942">
    <property type="entry name" value="Beta-barrel_TonB_sf"/>
</dbReference>
<evidence type="ECO:0000259" key="9">
    <source>
        <dbReference type="Pfam" id="PF07715"/>
    </source>
</evidence>
<dbReference type="Gene3D" id="2.170.130.10">
    <property type="entry name" value="TonB-dependent receptor, plug domain"/>
    <property type="match status" value="1"/>
</dbReference>
<dbReference type="Gene3D" id="2.60.40.1120">
    <property type="entry name" value="Carboxypeptidase-like, regulatory domain"/>
    <property type="match status" value="1"/>
</dbReference>
<dbReference type="Pfam" id="PF13715">
    <property type="entry name" value="CarbopepD_reg_2"/>
    <property type="match status" value="1"/>
</dbReference>
<sequence>MIQKLLKLMFVFCLLSMQSLQAQSTITGTITDSATGIPLGGANVIEKGTTNGVSTDFDGNYSITVSSSTATLVISYIGYTNQEIAVNNKSTINVSLVEDASQLDEVVVTALGIKRERKSLGYAVQEIKGSSIAEQKEPNMVNALSGRITGLQVVKSSNGPAGSSKIVLRGYSSLTNDNQPLIVVDGTPMDNFTGSTNEGFWSPSADLGNGIADINPEDIETLTVLKGASAAALYGSRAGNGVILITTKTGKSNNGLGISYSSTVGFQSIFTSPDLQSSFGQGSLGVYDEYGQSSWGPKIEGQTETGDEQGSVVFDRAYDNIDNYYNGGFSQQHSLSFQNQTENGSIYTSANYLEDEGISPSATLERLNLTARGVSKFGANKNWSVDTKVQYNKTTANNRPRTGFGALSQYQTIINFPRSRDIRQYSAGVDEFGNQIWFDPNSNQINPYWANKRRLSWDSRDRFIMTGTLNHDFNDWLRGEVRAGIDIYTTNTESKVFAGTSSNSTYGLGKRTFNEQNYSMLLTASKDNLFGKFGGSASIGGNLMSQERSGLSSNSGTLLVPNLFSLNNGVNPASVSQSFSEKKINSVYGLFSLNYDGYAFLEFTGRNDWSSTLSEANRSFFYNSVNASLVISDMITKNGGELPSWFTFGKLRGSYAEVGNDLAPFQLQNAFNIGNDALGNTTASSQNTLLNPDIVNELIKSYEVGLEARFFDNRIGLDLAWYKSNATNQLINLPLDPFSGFNNKKVNAGDIQNTGIEATLKARILDNEDGLTWDMDFNYSRNENTIEALADDVVTFNLRTFDNFSITADVGQDYGVIVGTKYQRVEDESSPFFGRILVDADGLPLATSSSEKEVLGTQVPDALLGITNMLTYKNFSFSFLFNASIGGEIFSGTNHALQRSGLGAVTVVNGDRAPVVFNGVVDDGAGNLSENTVGATPQNLWAAITGRSGNLGITEANVYDATHIRLRNVNLTYNFDKDWLDKTPFKGLSLGVSANNVWMITSHLNGVDPEAVNGTNTNATGFENLAPPTTRTVFLNIAAKF</sequence>
<gene>
    <name evidence="10" type="ORF">L3X37_14380</name>
</gene>
<comment type="caution">
    <text evidence="10">The sequence shown here is derived from an EMBL/GenBank/DDBJ whole genome shotgun (WGS) entry which is preliminary data.</text>
</comment>
<evidence type="ECO:0000256" key="4">
    <source>
        <dbReference type="ARBA" id="ARBA00022692"/>
    </source>
</evidence>
<accession>A0AAE3ERN0</accession>
<keyword evidence="3 7" id="KW-1134">Transmembrane beta strand</keyword>
<keyword evidence="5 7" id="KW-0472">Membrane</keyword>
<dbReference type="SUPFAM" id="SSF49464">
    <property type="entry name" value="Carboxypeptidase regulatory domain-like"/>
    <property type="match status" value="1"/>
</dbReference>
<dbReference type="InterPro" id="IPR037066">
    <property type="entry name" value="Plug_dom_sf"/>
</dbReference>
<evidence type="ECO:0000256" key="8">
    <source>
        <dbReference type="SAM" id="SignalP"/>
    </source>
</evidence>
<evidence type="ECO:0000256" key="6">
    <source>
        <dbReference type="ARBA" id="ARBA00023237"/>
    </source>
</evidence>
<feature type="chain" id="PRO_5042028683" evidence="8">
    <location>
        <begin position="23"/>
        <end position="1041"/>
    </location>
</feature>
<evidence type="ECO:0000256" key="1">
    <source>
        <dbReference type="ARBA" id="ARBA00004571"/>
    </source>
</evidence>
<evidence type="ECO:0000313" key="10">
    <source>
        <dbReference type="EMBL" id="MCF7569532.1"/>
    </source>
</evidence>
<evidence type="ECO:0000256" key="7">
    <source>
        <dbReference type="PROSITE-ProRule" id="PRU01360"/>
    </source>
</evidence>
<protein>
    <submittedName>
        <fullName evidence="10">SusC/RagA family TonB-linked outer membrane protein</fullName>
    </submittedName>
</protein>
<comment type="subcellular location">
    <subcellularLocation>
        <location evidence="1 7">Cell outer membrane</location>
        <topology evidence="1 7">Multi-pass membrane protein</topology>
    </subcellularLocation>
</comment>
<dbReference type="InterPro" id="IPR023997">
    <property type="entry name" value="TonB-dep_OMP_SusC/RagA_CS"/>
</dbReference>
<proteinExistence type="inferred from homology"/>
<evidence type="ECO:0000256" key="2">
    <source>
        <dbReference type="ARBA" id="ARBA00022448"/>
    </source>
</evidence>
<evidence type="ECO:0000256" key="5">
    <source>
        <dbReference type="ARBA" id="ARBA00023136"/>
    </source>
</evidence>
<dbReference type="InterPro" id="IPR023996">
    <property type="entry name" value="TonB-dep_OMP_SusC/RagA"/>
</dbReference>
<keyword evidence="8" id="KW-0732">Signal</keyword>
<dbReference type="RefSeq" id="WP_237240861.1">
    <property type="nucleotide sequence ID" value="NZ_JAKKDU010000021.1"/>
</dbReference>
<reference evidence="10" key="1">
    <citation type="submission" date="2022-01" db="EMBL/GenBank/DDBJ databases">
        <title>Draft genome sequence of Sabulilitoribacter arenilitoris KCTC 52401.</title>
        <authorList>
            <person name="Oh J.-S."/>
        </authorList>
    </citation>
    <scope>NUCLEOTIDE SEQUENCE</scope>
    <source>
        <strain evidence="10">HMF6543</strain>
    </source>
</reference>
<dbReference type="InterPro" id="IPR039426">
    <property type="entry name" value="TonB-dep_rcpt-like"/>
</dbReference>
<feature type="domain" description="TonB-dependent receptor plug" evidence="9">
    <location>
        <begin position="119"/>
        <end position="242"/>
    </location>
</feature>
<dbReference type="InterPro" id="IPR008969">
    <property type="entry name" value="CarboxyPept-like_regulatory"/>
</dbReference>
<comment type="similarity">
    <text evidence="7">Belongs to the TonB-dependent receptor family.</text>
</comment>
<feature type="signal peptide" evidence="8">
    <location>
        <begin position="1"/>
        <end position="22"/>
    </location>
</feature>
<evidence type="ECO:0000256" key="3">
    <source>
        <dbReference type="ARBA" id="ARBA00022452"/>
    </source>
</evidence>
<dbReference type="Proteomes" id="UP001199795">
    <property type="component" value="Unassembled WGS sequence"/>
</dbReference>
<dbReference type="GO" id="GO:0009279">
    <property type="term" value="C:cell outer membrane"/>
    <property type="evidence" value="ECO:0007669"/>
    <property type="project" value="UniProtKB-SubCell"/>
</dbReference>
<dbReference type="PROSITE" id="PS52016">
    <property type="entry name" value="TONB_DEPENDENT_REC_3"/>
    <property type="match status" value="1"/>
</dbReference>
<evidence type="ECO:0000313" key="11">
    <source>
        <dbReference type="Proteomes" id="UP001199795"/>
    </source>
</evidence>
<dbReference type="AlphaFoldDB" id="A0AAE3ERN0"/>
<keyword evidence="4 7" id="KW-0812">Transmembrane</keyword>
<dbReference type="Pfam" id="PF07715">
    <property type="entry name" value="Plug"/>
    <property type="match status" value="1"/>
</dbReference>
<keyword evidence="6 7" id="KW-0998">Cell outer membrane</keyword>
<dbReference type="Gene3D" id="2.40.170.20">
    <property type="entry name" value="TonB-dependent receptor, beta-barrel domain"/>
    <property type="match status" value="1"/>
</dbReference>
<dbReference type="SUPFAM" id="SSF56935">
    <property type="entry name" value="Porins"/>
    <property type="match status" value="1"/>
</dbReference>
<dbReference type="EMBL" id="JAKKDU010000021">
    <property type="protein sequence ID" value="MCF7569532.1"/>
    <property type="molecule type" value="Genomic_DNA"/>
</dbReference>
<dbReference type="NCBIfam" id="TIGR04057">
    <property type="entry name" value="SusC_RagA_signa"/>
    <property type="match status" value="1"/>
</dbReference>
<organism evidence="10 11">
    <name type="scientific">Wocania arenilitoris</name>
    <dbReference type="NCBI Taxonomy" id="2044858"/>
    <lineage>
        <taxon>Bacteria</taxon>
        <taxon>Pseudomonadati</taxon>
        <taxon>Bacteroidota</taxon>
        <taxon>Flavobacteriia</taxon>
        <taxon>Flavobacteriales</taxon>
        <taxon>Flavobacteriaceae</taxon>
        <taxon>Wocania</taxon>
    </lineage>
</organism>
<dbReference type="InterPro" id="IPR012910">
    <property type="entry name" value="Plug_dom"/>
</dbReference>
<keyword evidence="2 7" id="KW-0813">Transport</keyword>
<keyword evidence="11" id="KW-1185">Reference proteome</keyword>